<sequence>MARTLNIYKKIIELRGRYYQALPGKESLLKMISEAEIPEQVYNSNAIENNTLSLEETEKILLQ</sequence>
<dbReference type="Proteomes" id="UP000230758">
    <property type="component" value="Unassembled WGS sequence"/>
</dbReference>
<protein>
    <submittedName>
        <fullName evidence="1">Cell filamentation protein Fic</fullName>
    </submittedName>
</protein>
<proteinExistence type="predicted"/>
<reference evidence="2" key="1">
    <citation type="submission" date="2017-09" db="EMBL/GenBank/DDBJ databases">
        <title>Depth-based differentiation of microbial function through sediment-hosted aquifers and enrichment of novel symbionts in the deep terrestrial subsurface.</title>
        <authorList>
            <person name="Probst A.J."/>
            <person name="Ladd B."/>
            <person name="Jarett J.K."/>
            <person name="Geller-Mcgrath D.E."/>
            <person name="Sieber C.M.K."/>
            <person name="Emerson J.B."/>
            <person name="Anantharaman K."/>
            <person name="Thomas B.C."/>
            <person name="Malmstrom R."/>
            <person name="Stieglmeier M."/>
            <person name="Klingl A."/>
            <person name="Woyke T."/>
            <person name="Ryan C.M."/>
            <person name="Banfield J.F."/>
        </authorList>
    </citation>
    <scope>NUCLEOTIDE SEQUENCE [LARGE SCALE GENOMIC DNA]</scope>
</reference>
<dbReference type="AlphaFoldDB" id="A0A2M7WTD1"/>
<feature type="non-terminal residue" evidence="1">
    <location>
        <position position="63"/>
    </location>
</feature>
<dbReference type="InterPro" id="IPR036597">
    <property type="entry name" value="Fido-like_dom_sf"/>
</dbReference>
<evidence type="ECO:0000313" key="2">
    <source>
        <dbReference type="Proteomes" id="UP000230758"/>
    </source>
</evidence>
<organism evidence="1 2">
    <name type="scientific">Candidatus Zambryskibacteria bacterium CG_4_9_14_3_um_filter_42_15</name>
    <dbReference type="NCBI Taxonomy" id="1975112"/>
    <lineage>
        <taxon>Bacteria</taxon>
        <taxon>Candidatus Zambryskiibacteriota</taxon>
    </lineage>
</organism>
<dbReference type="Gene3D" id="1.10.3290.10">
    <property type="entry name" value="Fido-like domain"/>
    <property type="match status" value="1"/>
</dbReference>
<gene>
    <name evidence="1" type="ORF">CO185_00170</name>
</gene>
<name>A0A2M7WTD1_9BACT</name>
<comment type="caution">
    <text evidence="1">The sequence shown here is derived from an EMBL/GenBank/DDBJ whole genome shotgun (WGS) entry which is preliminary data.</text>
</comment>
<evidence type="ECO:0000313" key="1">
    <source>
        <dbReference type="EMBL" id="PJA33183.1"/>
    </source>
</evidence>
<accession>A0A2M7WTD1</accession>
<dbReference type="EMBL" id="PFXF01000004">
    <property type="protein sequence ID" value="PJA33183.1"/>
    <property type="molecule type" value="Genomic_DNA"/>
</dbReference>